<dbReference type="PANTHER" id="PTHR46020">
    <property type="entry name" value="OSJNBB0059K02.9 PROTEIN"/>
    <property type="match status" value="1"/>
</dbReference>
<organism evidence="4">
    <name type="scientific">Brachypodium distachyon</name>
    <name type="common">Purple false brome</name>
    <name type="synonym">Trachynia distachya</name>
    <dbReference type="NCBI Taxonomy" id="15368"/>
    <lineage>
        <taxon>Eukaryota</taxon>
        <taxon>Viridiplantae</taxon>
        <taxon>Streptophyta</taxon>
        <taxon>Embryophyta</taxon>
        <taxon>Tracheophyta</taxon>
        <taxon>Spermatophyta</taxon>
        <taxon>Magnoliopsida</taxon>
        <taxon>Liliopsida</taxon>
        <taxon>Poales</taxon>
        <taxon>Poaceae</taxon>
        <taxon>BOP clade</taxon>
        <taxon>Pooideae</taxon>
        <taxon>Stipodae</taxon>
        <taxon>Brachypodieae</taxon>
        <taxon>Brachypodium</taxon>
    </lineage>
</organism>
<reference evidence="4 5" key="1">
    <citation type="journal article" date="2010" name="Nature">
        <title>Genome sequencing and analysis of the model grass Brachypodium distachyon.</title>
        <authorList>
            <consortium name="International Brachypodium Initiative"/>
        </authorList>
    </citation>
    <scope>NUCLEOTIDE SEQUENCE [LARGE SCALE GENOMIC DNA]</scope>
    <source>
        <strain evidence="4 5">Bd21</strain>
    </source>
</reference>
<gene>
    <name evidence="4" type="ORF">BRADI_1g54139v3</name>
</gene>
<dbReference type="EnsemblPlants" id="KQK20365">
    <property type="protein sequence ID" value="KQK20365"/>
    <property type="gene ID" value="BRADI_1g54139v3"/>
</dbReference>
<evidence type="ECO:0000313" key="6">
    <source>
        <dbReference type="Proteomes" id="UP000008810"/>
    </source>
</evidence>
<dbReference type="GO" id="GO:0016788">
    <property type="term" value="F:hydrolase activity, acting on ester bonds"/>
    <property type="evidence" value="ECO:0007669"/>
    <property type="project" value="InterPro"/>
</dbReference>
<dbReference type="Gramene" id="KQK20365">
    <property type="protein sequence ID" value="KQK20365"/>
    <property type="gene ID" value="BRADI_1g54139v3"/>
</dbReference>
<evidence type="ECO:0000313" key="5">
    <source>
        <dbReference type="EnsemblPlants" id="KQK20365"/>
    </source>
</evidence>
<dbReference type="InParanoid" id="A0A0Q3HCV0"/>
<dbReference type="InterPro" id="IPR001087">
    <property type="entry name" value="GDSL"/>
</dbReference>
<evidence type="ECO:0000313" key="4">
    <source>
        <dbReference type="EMBL" id="KQK20365.2"/>
    </source>
</evidence>
<reference evidence="4" key="2">
    <citation type="submission" date="2017-06" db="EMBL/GenBank/DDBJ databases">
        <title>WGS assembly of Brachypodium distachyon.</title>
        <authorList>
            <consortium name="The International Brachypodium Initiative"/>
            <person name="Lucas S."/>
            <person name="Harmon-Smith M."/>
            <person name="Lail K."/>
            <person name="Tice H."/>
            <person name="Grimwood J."/>
            <person name="Bruce D."/>
            <person name="Barry K."/>
            <person name="Shu S."/>
            <person name="Lindquist E."/>
            <person name="Wang M."/>
            <person name="Pitluck S."/>
            <person name="Vogel J.P."/>
            <person name="Garvin D.F."/>
            <person name="Mockler T.C."/>
            <person name="Schmutz J."/>
            <person name="Rokhsar D."/>
            <person name="Bevan M.W."/>
        </authorList>
    </citation>
    <scope>NUCLEOTIDE SEQUENCE</scope>
    <source>
        <strain evidence="4">Bd21</strain>
    </source>
</reference>
<keyword evidence="6" id="KW-1185">Reference proteome</keyword>
<accession>A0A0Q3HCV0</accession>
<dbReference type="PANTHER" id="PTHR46020:SF36">
    <property type="entry name" value="SGNH HYDROLASE-TYPE ESTERASE DOMAIN-CONTAINING PROTEIN"/>
    <property type="match status" value="1"/>
</dbReference>
<dbReference type="OrthoDB" id="583516at2759"/>
<evidence type="ECO:0000256" key="1">
    <source>
        <dbReference type="ARBA" id="ARBA00008668"/>
    </source>
</evidence>
<sequence length="217" mass="24609">MLAPACSIRCTRFPPSPTRSILSRTWSKMVPSQISNLVTLSRLWPSPINAHIEKVMTEIAANVERLEQFGVNKVLVNNLHPLGCTPSRTRTGNYTACDIFGDYGASLHNNNMKQVMTARKNIHVVDLYTAFSKIINYSPSKGSELSKQFKHKLSPCCESFDSKGYCGQQSKDSELLYNVCDKSNTFFYWDDMHPTDAGWEAVMKRLEEPMKEFLDRA</sequence>
<name>A0A0Q3HCV0_BRADI</name>
<dbReference type="Proteomes" id="UP000008810">
    <property type="component" value="Chromosome 1"/>
</dbReference>
<evidence type="ECO:0000256" key="2">
    <source>
        <dbReference type="ARBA" id="ARBA00022801"/>
    </source>
</evidence>
<dbReference type="EMBL" id="CM000880">
    <property type="protein sequence ID" value="KQK20365.2"/>
    <property type="molecule type" value="Genomic_DNA"/>
</dbReference>
<reference evidence="5" key="3">
    <citation type="submission" date="2018-08" db="UniProtKB">
        <authorList>
            <consortium name="EnsemblPlants"/>
        </authorList>
    </citation>
    <scope>IDENTIFICATION</scope>
    <source>
        <strain evidence="5">cv. Bd21</strain>
    </source>
</reference>
<comment type="similarity">
    <text evidence="1">Belongs to the 'GDSL' lipolytic enzyme family.</text>
</comment>
<dbReference type="GO" id="GO:0006629">
    <property type="term" value="P:lipid metabolic process"/>
    <property type="evidence" value="ECO:0007669"/>
    <property type="project" value="UniProtKB-KW"/>
</dbReference>
<dbReference type="AlphaFoldDB" id="A0A0Q3HCV0"/>
<dbReference type="Gene3D" id="3.40.50.1110">
    <property type="entry name" value="SGNH hydrolase"/>
    <property type="match status" value="1"/>
</dbReference>
<keyword evidence="2" id="KW-0378">Hydrolase</keyword>
<dbReference type="InterPro" id="IPR036514">
    <property type="entry name" value="SGNH_hydro_sf"/>
</dbReference>
<dbReference type="Pfam" id="PF00657">
    <property type="entry name" value="Lipase_GDSL"/>
    <property type="match status" value="1"/>
</dbReference>
<proteinExistence type="inferred from homology"/>
<keyword evidence="3" id="KW-0443">Lipid metabolism</keyword>
<dbReference type="STRING" id="15368.A0A0Q3HCV0"/>
<protein>
    <submittedName>
        <fullName evidence="4 5">Uncharacterized protein</fullName>
    </submittedName>
</protein>
<evidence type="ECO:0000256" key="3">
    <source>
        <dbReference type="ARBA" id="ARBA00023098"/>
    </source>
</evidence>
<dbReference type="SUPFAM" id="SSF52266">
    <property type="entry name" value="SGNH hydrolase"/>
    <property type="match status" value="1"/>
</dbReference>